<evidence type="ECO:0000313" key="2">
    <source>
        <dbReference type="EMBL" id="QJA86171.1"/>
    </source>
</evidence>
<sequence length="254" mass="26788">MAFQYLGEITGGLAPVVNLQAAANVYQGQMLQYDIAVSGDVKPVVVANAGPATTATVCGICLGSGRRTNPGTSLYDATYKGDLITYDVTQALLAVNDPVGAAIAQVQIITPNSLIRGPIVKATVGTNPECKACTTGSSTGLSFIIPTIDTTVNFFSTAYCRTGANRGEYRKITTGAVATQTVIIPFTNDIAIGDTFCVVNVATGCAHIDFDTQFQGISSSAALSNYYVVYVHELNLEEAGKEYATFRFAPRHFL</sequence>
<dbReference type="EMBL" id="MT142619">
    <property type="protein sequence ID" value="QJA86171.1"/>
    <property type="molecule type" value="Genomic_DNA"/>
</dbReference>
<accession>A0A6M3KB54</accession>
<proteinExistence type="predicted"/>
<dbReference type="AlphaFoldDB" id="A0A6M3KB54"/>
<gene>
    <name evidence="1" type="ORF">MM415A00950_0010</name>
    <name evidence="2" type="ORF">MM415B02122_0011</name>
</gene>
<organism evidence="1">
    <name type="scientific">viral metagenome</name>
    <dbReference type="NCBI Taxonomy" id="1070528"/>
    <lineage>
        <taxon>unclassified sequences</taxon>
        <taxon>metagenomes</taxon>
        <taxon>organismal metagenomes</taxon>
    </lineage>
</organism>
<reference evidence="1" key="1">
    <citation type="submission" date="2020-03" db="EMBL/GenBank/DDBJ databases">
        <title>The deep terrestrial virosphere.</title>
        <authorList>
            <person name="Holmfeldt K."/>
            <person name="Nilsson E."/>
            <person name="Simone D."/>
            <person name="Lopez-Fernandez M."/>
            <person name="Wu X."/>
            <person name="de Brujin I."/>
            <person name="Lundin D."/>
            <person name="Andersson A."/>
            <person name="Bertilsson S."/>
            <person name="Dopson M."/>
        </authorList>
    </citation>
    <scope>NUCLEOTIDE SEQUENCE</scope>
    <source>
        <strain evidence="1">MM415A00950</strain>
        <strain evidence="2">MM415B02122</strain>
    </source>
</reference>
<name>A0A6M3KB54_9ZZZZ</name>
<dbReference type="EMBL" id="MT142364">
    <property type="protein sequence ID" value="QJA79036.1"/>
    <property type="molecule type" value="Genomic_DNA"/>
</dbReference>
<protein>
    <submittedName>
        <fullName evidence="1">Uncharacterized protein</fullName>
    </submittedName>
</protein>
<evidence type="ECO:0000313" key="1">
    <source>
        <dbReference type="EMBL" id="QJA79036.1"/>
    </source>
</evidence>